<dbReference type="InterPro" id="IPR003959">
    <property type="entry name" value="ATPase_AAA_core"/>
</dbReference>
<comment type="caution">
    <text evidence="13">The sequence shown here is derived from an EMBL/GenBank/DDBJ whole genome shotgun (WGS) entry which is preliminary data.</text>
</comment>
<evidence type="ECO:0000256" key="7">
    <source>
        <dbReference type="ARBA" id="ARBA00023186"/>
    </source>
</evidence>
<dbReference type="EMBL" id="JAYDYQ010002533">
    <property type="protein sequence ID" value="KAK4486209.1"/>
    <property type="molecule type" value="Genomic_DNA"/>
</dbReference>
<dbReference type="SUPFAM" id="SSF52540">
    <property type="entry name" value="P-loop containing nucleoside triphosphate hydrolases"/>
    <property type="match status" value="2"/>
</dbReference>
<dbReference type="PROSITE" id="PS50151">
    <property type="entry name" value="UVR"/>
    <property type="match status" value="1"/>
</dbReference>
<dbReference type="Gene3D" id="1.10.8.60">
    <property type="match status" value="2"/>
</dbReference>
<evidence type="ECO:0000313" key="14">
    <source>
        <dbReference type="Proteomes" id="UP001291926"/>
    </source>
</evidence>
<evidence type="ECO:0000256" key="5">
    <source>
        <dbReference type="ARBA" id="ARBA00022741"/>
    </source>
</evidence>
<keyword evidence="5 9" id="KW-0547">Nucleotide-binding</keyword>
<dbReference type="Gene3D" id="3.40.50.300">
    <property type="entry name" value="P-loop containing nucleotide triphosphate hydrolases"/>
    <property type="match status" value="2"/>
</dbReference>
<dbReference type="CDD" id="cd00009">
    <property type="entry name" value="AAA"/>
    <property type="match status" value="1"/>
</dbReference>
<dbReference type="Gene3D" id="4.10.860.10">
    <property type="entry name" value="UVR domain"/>
    <property type="match status" value="1"/>
</dbReference>
<feature type="domain" description="UVR" evidence="11">
    <location>
        <begin position="497"/>
        <end position="532"/>
    </location>
</feature>
<dbReference type="InterPro" id="IPR019489">
    <property type="entry name" value="Clp_ATPase_C"/>
</dbReference>
<dbReference type="InterPro" id="IPR028299">
    <property type="entry name" value="ClpA/B_CS2"/>
</dbReference>
<accession>A0ABR0DAX5</accession>
<gene>
    <name evidence="13" type="ORF">RD792_008879</name>
</gene>
<dbReference type="InterPro" id="IPR050130">
    <property type="entry name" value="ClpA_ClpB"/>
</dbReference>
<dbReference type="PROSITE" id="PS00870">
    <property type="entry name" value="CLPAB_1"/>
    <property type="match status" value="1"/>
</dbReference>
<comment type="similarity">
    <text evidence="9">Belongs to the ClpA/ClpB family.</text>
</comment>
<dbReference type="Gene3D" id="1.10.1780.10">
    <property type="entry name" value="Clp, N-terminal domain"/>
    <property type="match status" value="1"/>
</dbReference>
<dbReference type="PROSITE" id="PS51903">
    <property type="entry name" value="CLP_R"/>
    <property type="match status" value="1"/>
</dbReference>
<dbReference type="PANTHER" id="PTHR11638:SF155">
    <property type="entry name" value="CHAPERONE PROTEIN CLPC1, CHLOROPLASTIC-LIKE"/>
    <property type="match status" value="1"/>
</dbReference>
<dbReference type="InterPro" id="IPR041546">
    <property type="entry name" value="ClpA/ClpB_AAA_lid"/>
</dbReference>
<dbReference type="Pfam" id="PF00004">
    <property type="entry name" value="AAA"/>
    <property type="match status" value="1"/>
</dbReference>
<keyword evidence="14" id="KW-1185">Reference proteome</keyword>
<evidence type="ECO:0000256" key="2">
    <source>
        <dbReference type="ARBA" id="ARBA00022528"/>
    </source>
</evidence>
<evidence type="ECO:0000259" key="12">
    <source>
        <dbReference type="PROSITE" id="PS51903"/>
    </source>
</evidence>
<dbReference type="InterPro" id="IPR004176">
    <property type="entry name" value="Clp_R_N"/>
</dbReference>
<keyword evidence="10" id="KW-0175">Coiled coil</keyword>
<evidence type="ECO:0000256" key="9">
    <source>
        <dbReference type="RuleBase" id="RU004432"/>
    </source>
</evidence>
<evidence type="ECO:0000256" key="4">
    <source>
        <dbReference type="ARBA" id="ARBA00022737"/>
    </source>
</evidence>
<evidence type="ECO:0000256" key="1">
    <source>
        <dbReference type="ARBA" id="ARBA00004229"/>
    </source>
</evidence>
<proteinExistence type="inferred from homology"/>
<sequence length="911" mass="101410">MAHAVAQLTNSLSSVGLVNNGQFKGSNKTRRASTMLCSLRTTPVRMRMRSFSGLRGANALDTMVGKTAQTLQSKVAASRVVKQGRKSRMTPRAMFDRFTDKGIKVIMLAQDEARRLGHNYIGTAEILLGLIGEGTGIAAKVLKSMGINLKDARVEVEKMIDRGSGIVEVEIPFTPRAKSVLELSWEEARQLGHNYIGTEHLLLALLRAGEGVAYRVIRMVGESAEAVGAGVGGGSSSNKMPILEEYGTNLTKLAEEGKIDPVVGREPQIERVIQIFGRRSKNNACLIGEPGVGKTAIAEGLAQRIASRDVPETIEGKQVITLDMGLLVAGTKYRGEFEERLKKLMEEIKQSDDIILFIDEVHTLIGAGAAEGAIDAANILKPALARGELQCLGATTLDEYRMHIEKDPALERRFQPVMVPEPSVDETIQILKGVRERYEIHHKLRYTDESLVAAAQLSNQYINDRFLPDKAFDLIDEAGSRVRLRHAQLPEEARELEKKLRQITKEKNEAVRGQDFEKAGELRDREMDLKAQISALVDKNKEMTKAEDEARDGGPTVTEVDIQHIVSSWTGIPVDKVSVDESDRLLKMEETLHTRIIGQDEAVKAISRAIRRARVGLKHPNRPIASFIFSGPTGVGKSELAKSLATYYFGSEESMIRLDMSEFMERHTVAKLIGSPPGYVGYTEGGQLTEAVRRRPYTVVLFDEIEKAHPDVFNMMLQILEDGRLTDSKGRTVDFTNTLLIMTSNVGSSVIEKGGRRMGFDLDYDEKDSSYNRIKSLVAEELKQYFRPEFLNRLDEMIVFRQLTKLEVKEIADIMLKEVFERLKDKEIELQVTERFRDRVVDEGYNPSYGARPLRRAIMRLLEDSMAEKMLAREIKEGDSVIVDVDSDGNVIVLNGSNGAPPALSLKSSLR</sequence>
<evidence type="ECO:0000256" key="10">
    <source>
        <dbReference type="SAM" id="Coils"/>
    </source>
</evidence>
<keyword evidence="4 8" id="KW-0677">Repeat</keyword>
<dbReference type="PROSITE" id="PS00871">
    <property type="entry name" value="CLPAB_2"/>
    <property type="match status" value="1"/>
</dbReference>
<dbReference type="PANTHER" id="PTHR11638">
    <property type="entry name" value="ATP-DEPENDENT CLP PROTEASE"/>
    <property type="match status" value="1"/>
</dbReference>
<evidence type="ECO:0000259" key="11">
    <source>
        <dbReference type="PROSITE" id="PS50151"/>
    </source>
</evidence>
<keyword evidence="3" id="KW-0934">Plastid</keyword>
<protein>
    <submittedName>
        <fullName evidence="13">Uncharacterized protein</fullName>
    </submittedName>
</protein>
<evidence type="ECO:0000256" key="6">
    <source>
        <dbReference type="ARBA" id="ARBA00022840"/>
    </source>
</evidence>
<evidence type="ECO:0000256" key="3">
    <source>
        <dbReference type="ARBA" id="ARBA00022640"/>
    </source>
</evidence>
<feature type="domain" description="Clp R" evidence="12">
    <location>
        <begin position="95"/>
        <end position="238"/>
    </location>
</feature>
<dbReference type="PRINTS" id="PR00300">
    <property type="entry name" value="CLPPROTEASEA"/>
</dbReference>
<evidence type="ECO:0000313" key="13">
    <source>
        <dbReference type="EMBL" id="KAK4486209.1"/>
    </source>
</evidence>
<keyword evidence="6 9" id="KW-0067">ATP-binding</keyword>
<comment type="subcellular location">
    <subcellularLocation>
        <location evidence="1">Plastid</location>
        <location evidence="1">Chloroplast</location>
    </subcellularLocation>
</comment>
<name>A0ABR0DAX5_9LAMI</name>
<dbReference type="InterPro" id="IPR001943">
    <property type="entry name" value="UVR_dom"/>
</dbReference>
<dbReference type="CDD" id="cd19499">
    <property type="entry name" value="RecA-like_ClpB_Hsp104-like"/>
    <property type="match status" value="1"/>
</dbReference>
<keyword evidence="7 9" id="KW-0143">Chaperone</keyword>
<dbReference type="SMART" id="SM00382">
    <property type="entry name" value="AAA"/>
    <property type="match status" value="2"/>
</dbReference>
<dbReference type="InterPro" id="IPR003593">
    <property type="entry name" value="AAA+_ATPase"/>
</dbReference>
<feature type="coiled-coil region" evidence="10">
    <location>
        <begin position="486"/>
        <end position="549"/>
    </location>
</feature>
<dbReference type="Pfam" id="PF10431">
    <property type="entry name" value="ClpB_D2-small"/>
    <property type="match status" value="1"/>
</dbReference>
<dbReference type="InterPro" id="IPR036628">
    <property type="entry name" value="Clp_N_dom_sf"/>
</dbReference>
<reference evidence="13 14" key="1">
    <citation type="journal article" date="2023" name="bioRxiv">
        <title>Genome report: Whole genome sequence and annotation of Penstemon davidsonii.</title>
        <authorList>
            <person name="Ostevik K.L."/>
            <person name="Alabady M."/>
            <person name="Zhang M."/>
            <person name="Rausher M.D."/>
        </authorList>
    </citation>
    <scope>NUCLEOTIDE SEQUENCE [LARGE SCALE GENOMIC DNA]</scope>
    <source>
        <strain evidence="13">DNT005</strain>
        <tissue evidence="13">Whole leaf</tissue>
    </source>
</reference>
<dbReference type="InterPro" id="IPR001270">
    <property type="entry name" value="ClpA/B"/>
</dbReference>
<evidence type="ECO:0000256" key="8">
    <source>
        <dbReference type="PROSITE-ProRule" id="PRU01251"/>
    </source>
</evidence>
<dbReference type="SMART" id="SM01086">
    <property type="entry name" value="ClpB_D2-small"/>
    <property type="match status" value="1"/>
</dbReference>
<keyword evidence="2" id="KW-0150">Chloroplast</keyword>
<dbReference type="InterPro" id="IPR027417">
    <property type="entry name" value="P-loop_NTPase"/>
</dbReference>
<dbReference type="Pfam" id="PF02861">
    <property type="entry name" value="Clp_N"/>
    <property type="match status" value="1"/>
</dbReference>
<dbReference type="InterPro" id="IPR018368">
    <property type="entry name" value="ClpA/B_CS1"/>
</dbReference>
<dbReference type="Proteomes" id="UP001291926">
    <property type="component" value="Unassembled WGS sequence"/>
</dbReference>
<dbReference type="Pfam" id="PF07724">
    <property type="entry name" value="AAA_2"/>
    <property type="match status" value="1"/>
</dbReference>
<dbReference type="Pfam" id="PF17871">
    <property type="entry name" value="AAA_lid_9"/>
    <property type="match status" value="1"/>
</dbReference>
<dbReference type="SUPFAM" id="SSF81923">
    <property type="entry name" value="Double Clp-N motif"/>
    <property type="match status" value="1"/>
</dbReference>
<organism evidence="13 14">
    <name type="scientific">Penstemon davidsonii</name>
    <dbReference type="NCBI Taxonomy" id="160366"/>
    <lineage>
        <taxon>Eukaryota</taxon>
        <taxon>Viridiplantae</taxon>
        <taxon>Streptophyta</taxon>
        <taxon>Embryophyta</taxon>
        <taxon>Tracheophyta</taxon>
        <taxon>Spermatophyta</taxon>
        <taxon>Magnoliopsida</taxon>
        <taxon>eudicotyledons</taxon>
        <taxon>Gunneridae</taxon>
        <taxon>Pentapetalae</taxon>
        <taxon>asterids</taxon>
        <taxon>lamiids</taxon>
        <taxon>Lamiales</taxon>
        <taxon>Plantaginaceae</taxon>
        <taxon>Cheloneae</taxon>
        <taxon>Penstemon</taxon>
    </lineage>
</organism>